<protein>
    <submittedName>
        <fullName evidence="1">Uncharacterized protein</fullName>
    </submittedName>
</protein>
<comment type="caution">
    <text evidence="1">The sequence shown here is derived from an EMBL/GenBank/DDBJ whole genome shotgun (WGS) entry which is preliminary data.</text>
</comment>
<evidence type="ECO:0000313" key="1">
    <source>
        <dbReference type="EMBL" id="MFD1605079.1"/>
    </source>
</evidence>
<evidence type="ECO:0000313" key="2">
    <source>
        <dbReference type="Proteomes" id="UP001597138"/>
    </source>
</evidence>
<gene>
    <name evidence="1" type="ORF">ACFSC2_20245</name>
</gene>
<sequence length="136" mass="16143">MSNFRYSICEPANPQIIEKGRIDSSEIMTIFKTFQWKQKLEESERLKEVYFSPSLEFENLTNKNGIAISAIGKPDNYEFYIFYKRPKTRKTWFGLSSKLDQNYLSELWNQNENDTTEILKALLDNNLSFLEEKFSK</sequence>
<proteinExistence type="predicted"/>
<keyword evidence="2" id="KW-1185">Reference proteome</keyword>
<name>A0ABW4HHZ4_9FLAO</name>
<dbReference type="EMBL" id="JBHUDZ010000018">
    <property type="protein sequence ID" value="MFD1605079.1"/>
    <property type="molecule type" value="Genomic_DNA"/>
</dbReference>
<dbReference type="Proteomes" id="UP001597138">
    <property type="component" value="Unassembled WGS sequence"/>
</dbReference>
<reference evidence="2" key="1">
    <citation type="journal article" date="2019" name="Int. J. Syst. Evol. Microbiol.">
        <title>The Global Catalogue of Microorganisms (GCM) 10K type strain sequencing project: providing services to taxonomists for standard genome sequencing and annotation.</title>
        <authorList>
            <consortium name="The Broad Institute Genomics Platform"/>
            <consortium name="The Broad Institute Genome Sequencing Center for Infectious Disease"/>
            <person name="Wu L."/>
            <person name="Ma J."/>
        </authorList>
    </citation>
    <scope>NUCLEOTIDE SEQUENCE [LARGE SCALE GENOMIC DNA]</scope>
    <source>
        <strain evidence="2">CCUG 70865</strain>
    </source>
</reference>
<organism evidence="1 2">
    <name type="scientific">Flavobacterium artemisiae</name>
    <dbReference type="NCBI Taxonomy" id="2126556"/>
    <lineage>
        <taxon>Bacteria</taxon>
        <taxon>Pseudomonadati</taxon>
        <taxon>Bacteroidota</taxon>
        <taxon>Flavobacteriia</taxon>
        <taxon>Flavobacteriales</taxon>
        <taxon>Flavobacteriaceae</taxon>
        <taxon>Flavobacterium</taxon>
    </lineage>
</organism>
<accession>A0ABW4HHZ4</accession>
<dbReference type="RefSeq" id="WP_379812816.1">
    <property type="nucleotide sequence ID" value="NZ_JBHUDZ010000018.1"/>
</dbReference>